<feature type="region of interest" description="Disordered" evidence="1">
    <location>
        <begin position="49"/>
        <end position="77"/>
    </location>
</feature>
<evidence type="ECO:0000313" key="2">
    <source>
        <dbReference type="EMBL" id="JAH89689.1"/>
    </source>
</evidence>
<dbReference type="AlphaFoldDB" id="A0A0E9WH12"/>
<sequence>MHTTENIYTLKPDGKRRMYRLYKLHARQSLQQRSSARQQDVFSSLLVPVSAQPTLRGTRRHRSESSNDGNNSPTIKK</sequence>
<protein>
    <submittedName>
        <fullName evidence="2">Uncharacterized protein</fullName>
    </submittedName>
</protein>
<name>A0A0E9WH12_ANGAN</name>
<evidence type="ECO:0000256" key="1">
    <source>
        <dbReference type="SAM" id="MobiDB-lite"/>
    </source>
</evidence>
<organism evidence="2">
    <name type="scientific">Anguilla anguilla</name>
    <name type="common">European freshwater eel</name>
    <name type="synonym">Muraena anguilla</name>
    <dbReference type="NCBI Taxonomy" id="7936"/>
    <lineage>
        <taxon>Eukaryota</taxon>
        <taxon>Metazoa</taxon>
        <taxon>Chordata</taxon>
        <taxon>Craniata</taxon>
        <taxon>Vertebrata</taxon>
        <taxon>Euteleostomi</taxon>
        <taxon>Actinopterygii</taxon>
        <taxon>Neopterygii</taxon>
        <taxon>Teleostei</taxon>
        <taxon>Anguilliformes</taxon>
        <taxon>Anguillidae</taxon>
        <taxon>Anguilla</taxon>
    </lineage>
</organism>
<reference evidence="2" key="2">
    <citation type="journal article" date="2015" name="Fish Shellfish Immunol.">
        <title>Early steps in the European eel (Anguilla anguilla)-Vibrio vulnificus interaction in the gills: Role of the RtxA13 toxin.</title>
        <authorList>
            <person name="Callol A."/>
            <person name="Pajuelo D."/>
            <person name="Ebbesson L."/>
            <person name="Teles M."/>
            <person name="MacKenzie S."/>
            <person name="Amaro C."/>
        </authorList>
    </citation>
    <scope>NUCLEOTIDE SEQUENCE</scope>
</reference>
<proteinExistence type="predicted"/>
<dbReference type="EMBL" id="GBXM01018888">
    <property type="protein sequence ID" value="JAH89689.1"/>
    <property type="molecule type" value="Transcribed_RNA"/>
</dbReference>
<reference evidence="2" key="1">
    <citation type="submission" date="2014-11" db="EMBL/GenBank/DDBJ databases">
        <authorList>
            <person name="Amaro Gonzalez C."/>
        </authorList>
    </citation>
    <scope>NUCLEOTIDE SEQUENCE</scope>
</reference>
<accession>A0A0E9WH12</accession>
<feature type="compositionally biased region" description="Polar residues" evidence="1">
    <location>
        <begin position="66"/>
        <end position="77"/>
    </location>
</feature>